<feature type="domain" description="DUF1206" evidence="2">
    <location>
        <begin position="26"/>
        <end position="93"/>
    </location>
</feature>
<reference evidence="3" key="1">
    <citation type="submission" date="2020-12" db="EMBL/GenBank/DDBJ databases">
        <title>Sanguibacter suaedae sp. nov., isolated from Suaeda aralocaspica.</title>
        <authorList>
            <person name="Ma Q."/>
        </authorList>
    </citation>
    <scope>NUCLEOTIDE SEQUENCE</scope>
    <source>
        <strain evidence="3">YZGR15</strain>
    </source>
</reference>
<keyword evidence="4" id="KW-1185">Reference proteome</keyword>
<evidence type="ECO:0000259" key="2">
    <source>
        <dbReference type="Pfam" id="PF06724"/>
    </source>
</evidence>
<comment type="caution">
    <text evidence="3">The sequence shown here is derived from an EMBL/GenBank/DDBJ whole genome shotgun (WGS) entry which is preliminary data.</text>
</comment>
<evidence type="ECO:0000313" key="4">
    <source>
        <dbReference type="Proteomes" id="UP000602087"/>
    </source>
</evidence>
<keyword evidence="1" id="KW-0472">Membrane</keyword>
<dbReference type="Pfam" id="PF06724">
    <property type="entry name" value="DUF1206"/>
    <property type="match status" value="3"/>
</dbReference>
<dbReference type="RefSeq" id="WP_198732887.1">
    <property type="nucleotide sequence ID" value="NZ_JAEINH010000003.1"/>
</dbReference>
<dbReference type="AlphaFoldDB" id="A0A934MAK4"/>
<dbReference type="EMBL" id="JAEINH010000003">
    <property type="protein sequence ID" value="MBI9114326.1"/>
    <property type="molecule type" value="Genomic_DNA"/>
</dbReference>
<keyword evidence="1" id="KW-1133">Transmembrane helix</keyword>
<gene>
    <name evidence="3" type="ORF">JAV76_04775</name>
</gene>
<feature type="domain" description="DUF1206" evidence="2">
    <location>
        <begin position="198"/>
        <end position="266"/>
    </location>
</feature>
<protein>
    <submittedName>
        <fullName evidence="3">DUF1206 domain-containing protein</fullName>
    </submittedName>
</protein>
<feature type="domain" description="DUF1206" evidence="2">
    <location>
        <begin position="109"/>
        <end position="173"/>
    </location>
</feature>
<keyword evidence="1" id="KW-0812">Transmembrane</keyword>
<sequence>MNRSSASSSASSLGDSKALRVVARGGYAVSGVLHIVVGWIAMNIALGGSSGEDADQTGALAQIAETSWGPAFLWFAVVALVALALWQVTEAIAGGTDPDPSKRTMARVKAAAKAVAYGAIAVIAWNIVTGSASGSGETLTRTLMESTVGRVLVAAVGVGILAVGGYHVYKGVTKKFEEDLAGGTGGDLGKGVVAAGVAGYVGKGAALGVVGVLFVVGALQSDPEKATGLDVALRSLADLPYGKVLLGLVAVGLAAYGVYSFARARYAKM</sequence>
<evidence type="ECO:0000313" key="3">
    <source>
        <dbReference type="EMBL" id="MBI9114326.1"/>
    </source>
</evidence>
<evidence type="ECO:0000256" key="1">
    <source>
        <dbReference type="SAM" id="Phobius"/>
    </source>
</evidence>
<feature type="transmembrane region" description="Helical" evidence="1">
    <location>
        <begin position="21"/>
        <end position="42"/>
    </location>
</feature>
<organism evidence="3 4">
    <name type="scientific">Sanguibacter suaedae</name>
    <dbReference type="NCBI Taxonomy" id="2795737"/>
    <lineage>
        <taxon>Bacteria</taxon>
        <taxon>Bacillati</taxon>
        <taxon>Actinomycetota</taxon>
        <taxon>Actinomycetes</taxon>
        <taxon>Micrococcales</taxon>
        <taxon>Sanguibacteraceae</taxon>
        <taxon>Sanguibacter</taxon>
    </lineage>
</organism>
<feature type="transmembrane region" description="Helical" evidence="1">
    <location>
        <begin position="241"/>
        <end position="262"/>
    </location>
</feature>
<feature type="transmembrane region" description="Helical" evidence="1">
    <location>
        <begin position="148"/>
        <end position="169"/>
    </location>
</feature>
<dbReference type="InterPro" id="IPR009597">
    <property type="entry name" value="DUF1206"/>
</dbReference>
<feature type="transmembrane region" description="Helical" evidence="1">
    <location>
        <begin position="71"/>
        <end position="89"/>
    </location>
</feature>
<feature type="transmembrane region" description="Helical" evidence="1">
    <location>
        <begin position="200"/>
        <end position="221"/>
    </location>
</feature>
<name>A0A934MAK4_9MICO</name>
<accession>A0A934MAK4</accession>
<feature type="transmembrane region" description="Helical" evidence="1">
    <location>
        <begin position="110"/>
        <end position="128"/>
    </location>
</feature>
<proteinExistence type="predicted"/>
<dbReference type="Proteomes" id="UP000602087">
    <property type="component" value="Unassembled WGS sequence"/>
</dbReference>